<dbReference type="Gene3D" id="3.40.50.10600">
    <property type="entry name" value="SpoIIaa-like domains"/>
    <property type="match status" value="1"/>
</dbReference>
<keyword evidence="2" id="KW-1185">Reference proteome</keyword>
<accession>A0ABS7A995</accession>
<evidence type="ECO:0000313" key="2">
    <source>
        <dbReference type="Proteomes" id="UP001196565"/>
    </source>
</evidence>
<dbReference type="EMBL" id="JAHYBZ010000002">
    <property type="protein sequence ID" value="MBW6397759.1"/>
    <property type="molecule type" value="Genomic_DNA"/>
</dbReference>
<organism evidence="1 2">
    <name type="scientific">Roseomonas alba</name>
    <dbReference type="NCBI Taxonomy" id="2846776"/>
    <lineage>
        <taxon>Bacteria</taxon>
        <taxon>Pseudomonadati</taxon>
        <taxon>Pseudomonadota</taxon>
        <taxon>Alphaproteobacteria</taxon>
        <taxon>Acetobacterales</taxon>
        <taxon>Roseomonadaceae</taxon>
        <taxon>Roseomonas</taxon>
    </lineage>
</organism>
<dbReference type="Pfam" id="PF11964">
    <property type="entry name" value="SpoIIAA-like"/>
    <property type="match status" value="1"/>
</dbReference>
<protein>
    <submittedName>
        <fullName evidence="1">STAS/SEC14 domain-containing protein</fullName>
    </submittedName>
</protein>
<dbReference type="RefSeq" id="WP_219762346.1">
    <property type="nucleotide sequence ID" value="NZ_JAHYBZ010000002.1"/>
</dbReference>
<sequence length="125" mass="14326">MFEVLPESSPDLLAIRVSGRLSREDYARLNPWLDEQLVHNPRPAFLIDMRDFQGWDGPGAMLDDARTGIAHWNDLGRMAILGDQPWVAWTVSLFAPLMKAEMRYFGPDQAEDAWRWTRQDVTAAP</sequence>
<comment type="caution">
    <text evidence="1">The sequence shown here is derived from an EMBL/GenBank/DDBJ whole genome shotgun (WGS) entry which is preliminary data.</text>
</comment>
<name>A0ABS7A995_9PROT</name>
<dbReference type="SUPFAM" id="SSF52091">
    <property type="entry name" value="SpoIIaa-like"/>
    <property type="match status" value="1"/>
</dbReference>
<gene>
    <name evidence="1" type="ORF">KPL78_07890</name>
</gene>
<dbReference type="InterPro" id="IPR036513">
    <property type="entry name" value="STAS_dom_sf"/>
</dbReference>
<dbReference type="InterPro" id="IPR021866">
    <property type="entry name" value="SpoIIAA-like"/>
</dbReference>
<evidence type="ECO:0000313" key="1">
    <source>
        <dbReference type="EMBL" id="MBW6397759.1"/>
    </source>
</evidence>
<reference evidence="1 2" key="1">
    <citation type="submission" date="2021-07" db="EMBL/GenBank/DDBJ databases">
        <authorList>
            <person name="So Y."/>
        </authorList>
    </citation>
    <scope>NUCLEOTIDE SEQUENCE [LARGE SCALE GENOMIC DNA]</scope>
    <source>
        <strain evidence="1 2">HJA6</strain>
    </source>
</reference>
<proteinExistence type="predicted"/>
<dbReference type="Proteomes" id="UP001196565">
    <property type="component" value="Unassembled WGS sequence"/>
</dbReference>
<dbReference type="InterPro" id="IPR038396">
    <property type="entry name" value="SpoIIAA-like_sf"/>
</dbReference>